<evidence type="ECO:0000256" key="1">
    <source>
        <dbReference type="SAM" id="SignalP"/>
    </source>
</evidence>
<reference evidence="2 3" key="1">
    <citation type="submission" date="2018-09" db="EMBL/GenBank/DDBJ databases">
        <title>Genomic Encyclopedia of Archaeal and Bacterial Type Strains, Phase II (KMG-II): from individual species to whole genera.</title>
        <authorList>
            <person name="Goeker M."/>
        </authorList>
    </citation>
    <scope>NUCLEOTIDE SEQUENCE [LARGE SCALE GENOMIC DNA]</scope>
    <source>
        <strain evidence="2 3">DSM 21950</strain>
    </source>
</reference>
<proteinExistence type="predicted"/>
<gene>
    <name evidence="2" type="ORF">BXY64_3068</name>
</gene>
<keyword evidence="1" id="KW-0732">Signal</keyword>
<dbReference type="AlphaFoldDB" id="A0A419WXA1"/>
<dbReference type="Pfam" id="PF19494">
    <property type="entry name" value="DUF6029"/>
    <property type="match status" value="1"/>
</dbReference>
<accession>A0A419WXA1</accession>
<dbReference type="Proteomes" id="UP000284531">
    <property type="component" value="Unassembled WGS sequence"/>
</dbReference>
<organism evidence="2 3">
    <name type="scientific">Marinifilum flexuosum</name>
    <dbReference type="NCBI Taxonomy" id="1117708"/>
    <lineage>
        <taxon>Bacteria</taxon>
        <taxon>Pseudomonadati</taxon>
        <taxon>Bacteroidota</taxon>
        <taxon>Bacteroidia</taxon>
        <taxon>Marinilabiliales</taxon>
        <taxon>Marinifilaceae</taxon>
    </lineage>
</organism>
<dbReference type="InterPro" id="IPR046070">
    <property type="entry name" value="DUF6029"/>
</dbReference>
<keyword evidence="3" id="KW-1185">Reference proteome</keyword>
<feature type="chain" id="PRO_5019220201" description="Peptidase M14 carboxypeptidase A domain-containing protein" evidence="1">
    <location>
        <begin position="22"/>
        <end position="532"/>
    </location>
</feature>
<evidence type="ECO:0008006" key="4">
    <source>
        <dbReference type="Google" id="ProtNLM"/>
    </source>
</evidence>
<name>A0A419WXA1_9BACT</name>
<evidence type="ECO:0000313" key="2">
    <source>
        <dbReference type="EMBL" id="RKE00072.1"/>
    </source>
</evidence>
<sequence>MNKVYTYLILLSLCISNSVYSQNKGTLTGSFESNNQIYKNDSKIGARAPKDKFGSNNYLKLDYTYGNFRAGIQYEAYLPPLLGYDFNLEDNGIVHRFVTYEDNDLAITVGNFYEQFGSGLLFRAWEDRQLGLNNALEGVNIKFKPTNYISLKAVYGKQRKYFDTGDGRIRGIDGEINVLDALKASSNSTFLLGVGYLNRYQDYTGPLEDYPSSVDAWSARMDFSTGRSAFQFEYVRKGEDGNASTPQIVSEGEALLANYSYTQKGLGFNFSFRRLENMIFRSEREAVNNELLVNYLPANTKQHKYSLANIYPYSTQAMGEIGGQIDFVYTFKKKTALGGKYGTNVALNYSHYNKLEGTLVDGIFYSDSDFLGLDGSKLYRDFNVEISKKWSKKLKSTFAFINLEYNKSELEGGNKGMVKSKIYVADILYKLKKGKALRTELQYLNTDQDMGDWIAGALEYNIGSKWSFFVSDMYNSGVSDTHYINVGGSYVKNATRFSVSYGRQKEGLLCVGGVCRMVPAASGLTISLSKSF</sequence>
<comment type="caution">
    <text evidence="2">The sequence shown here is derived from an EMBL/GenBank/DDBJ whole genome shotgun (WGS) entry which is preliminary data.</text>
</comment>
<protein>
    <recommendedName>
        <fullName evidence="4">Peptidase M14 carboxypeptidase A domain-containing protein</fullName>
    </recommendedName>
</protein>
<feature type="signal peptide" evidence="1">
    <location>
        <begin position="1"/>
        <end position="21"/>
    </location>
</feature>
<evidence type="ECO:0000313" key="3">
    <source>
        <dbReference type="Proteomes" id="UP000284531"/>
    </source>
</evidence>
<dbReference type="RefSeq" id="WP_120240818.1">
    <property type="nucleotide sequence ID" value="NZ_RAPQ01000010.1"/>
</dbReference>
<dbReference type="EMBL" id="RAPQ01000010">
    <property type="protein sequence ID" value="RKE00072.1"/>
    <property type="molecule type" value="Genomic_DNA"/>
</dbReference>
<dbReference type="OrthoDB" id="5480631at2"/>